<comment type="catalytic activity">
    <reaction evidence="6">
        <text>glyoxylate + L-alanine = glycine + pyruvate</text>
        <dbReference type="Rhea" id="RHEA:24248"/>
        <dbReference type="ChEBI" id="CHEBI:15361"/>
        <dbReference type="ChEBI" id="CHEBI:36655"/>
        <dbReference type="ChEBI" id="CHEBI:57305"/>
        <dbReference type="ChEBI" id="CHEBI:57972"/>
        <dbReference type="EC" id="2.6.1.44"/>
    </reaction>
</comment>
<evidence type="ECO:0000259" key="11">
    <source>
        <dbReference type="Pfam" id="PF00266"/>
    </source>
</evidence>
<accession>A0AAV7J021</accession>
<evidence type="ECO:0000256" key="5">
    <source>
        <dbReference type="ARBA" id="ARBA00022898"/>
    </source>
</evidence>
<dbReference type="AlphaFoldDB" id="A0AAV7J021"/>
<dbReference type="Proteomes" id="UP000826195">
    <property type="component" value="Unassembled WGS sequence"/>
</dbReference>
<sequence>MQSYASMIKKAGGLKPVSNELLQPMKVPKRLLLGPGPSNLSERVIKAISNPLLGHMHLETFKMMDDIKAGLQYAFQTNNRLTLAISATGHSGMEASLANLLEPTDTILIIKAGLWGERAQEMAKRIGARVEILEIALGVAATLEEFEAAMIKYKPAVVFLTHSESSTGLKQPLIGFGDVVRRHDALLIVDAVASLGGEPFFMDAWKIDAAYTGSQKVIGAPPGLTPISFNERAERKLFLRKTKSPVFYWDMEELGNYWNCFSEPVRRYHHTISATLVYGLREGLAQLAEEGLEASWHRHKIAAKKLQEGLKARKLEFFVKEPENRLNTITAIVVPPGVDPQLVTGRMMKKWNIEIAGGLGPTSGKIFRIGLMGINANLLIVDKLLQALDEVLSFARQSRL</sequence>
<comment type="similarity">
    <text evidence="2 6 9">Belongs to the class-V pyridoxal-phosphate-dependent aminotransferase family.</text>
</comment>
<dbReference type="InterPro" id="IPR015422">
    <property type="entry name" value="PyrdxlP-dep_Trfase_small"/>
</dbReference>
<keyword evidence="3" id="KW-0032">Aminotransferase</keyword>
<evidence type="ECO:0000256" key="1">
    <source>
        <dbReference type="ARBA" id="ARBA00001933"/>
    </source>
</evidence>
<dbReference type="SUPFAM" id="SSF53383">
    <property type="entry name" value="PLP-dependent transferases"/>
    <property type="match status" value="1"/>
</dbReference>
<protein>
    <recommendedName>
        <fullName evidence="6">Alanine--glyoxylate aminotransferase</fullName>
        <ecNumber evidence="6">2.6.1.44</ecNumber>
    </recommendedName>
</protein>
<evidence type="ECO:0000313" key="13">
    <source>
        <dbReference type="Proteomes" id="UP000826195"/>
    </source>
</evidence>
<evidence type="ECO:0000256" key="8">
    <source>
        <dbReference type="PIRSR" id="PIRSR000524-50"/>
    </source>
</evidence>
<proteinExistence type="inferred from homology"/>
<dbReference type="GO" id="GO:0019265">
    <property type="term" value="P:glycine biosynthetic process, by transamination of glyoxylate"/>
    <property type="evidence" value="ECO:0007669"/>
    <property type="project" value="TreeGrafter"/>
</dbReference>
<dbReference type="InterPro" id="IPR020578">
    <property type="entry name" value="Aminotrans_V_PyrdxlP_BS"/>
</dbReference>
<dbReference type="EMBL" id="JAHXZJ010000374">
    <property type="protein sequence ID" value="KAH0561489.1"/>
    <property type="molecule type" value="Genomic_DNA"/>
</dbReference>
<dbReference type="InterPro" id="IPR015424">
    <property type="entry name" value="PyrdxlP-dep_Trfase"/>
</dbReference>
<keyword evidence="4" id="KW-0808">Transferase</keyword>
<evidence type="ECO:0000256" key="7">
    <source>
        <dbReference type="PIRSR" id="PIRSR000524-1"/>
    </source>
</evidence>
<dbReference type="InterPro" id="IPR015421">
    <property type="entry name" value="PyrdxlP-dep_Trfase_major"/>
</dbReference>
<dbReference type="PANTHER" id="PTHR21152:SF40">
    <property type="entry name" value="ALANINE--GLYOXYLATE AMINOTRANSFERASE"/>
    <property type="match status" value="1"/>
</dbReference>
<dbReference type="FunFam" id="3.40.640.10:FF:000027">
    <property type="entry name" value="Serine--pyruvate aminotransferase, mitochondrial"/>
    <property type="match status" value="1"/>
</dbReference>
<dbReference type="GO" id="GO:0004760">
    <property type="term" value="F:L-serine-pyruvate transaminase activity"/>
    <property type="evidence" value="ECO:0007669"/>
    <property type="project" value="TreeGrafter"/>
</dbReference>
<dbReference type="Gene3D" id="3.90.1150.10">
    <property type="entry name" value="Aspartate Aminotransferase, domain 1"/>
    <property type="match status" value="1"/>
</dbReference>
<evidence type="ECO:0000256" key="4">
    <source>
        <dbReference type="ARBA" id="ARBA00022679"/>
    </source>
</evidence>
<dbReference type="PIRSF" id="PIRSF000524">
    <property type="entry name" value="SPT"/>
    <property type="match status" value="1"/>
</dbReference>
<dbReference type="Gene3D" id="3.40.640.10">
    <property type="entry name" value="Type I PLP-dependent aspartate aminotransferase-like (Major domain)"/>
    <property type="match status" value="1"/>
</dbReference>
<feature type="modified residue" description="N6-(pyridoxal phosphate)lysine" evidence="8">
    <location>
        <position position="216"/>
    </location>
</feature>
<name>A0AAV7J021_COTGL</name>
<evidence type="ECO:0000256" key="2">
    <source>
        <dbReference type="ARBA" id="ARBA00009236"/>
    </source>
</evidence>
<evidence type="ECO:0000256" key="6">
    <source>
        <dbReference type="PIRNR" id="PIRNR000524"/>
    </source>
</evidence>
<feature type="domain" description="Aminotransferase class V" evidence="11">
    <location>
        <begin position="37"/>
        <end position="358"/>
    </location>
</feature>
<dbReference type="PANTHER" id="PTHR21152">
    <property type="entry name" value="AMINOTRANSFERASE CLASS V"/>
    <property type="match status" value="1"/>
</dbReference>
<comment type="caution">
    <text evidence="12">The sequence shown here is derived from an EMBL/GenBank/DDBJ whole genome shotgun (WGS) entry which is preliminary data.</text>
</comment>
<evidence type="ECO:0000256" key="10">
    <source>
        <dbReference type="RuleBase" id="RU004504"/>
    </source>
</evidence>
<comment type="cofactor">
    <cofactor evidence="1 6 8 10">
        <name>pyridoxal 5'-phosphate</name>
        <dbReference type="ChEBI" id="CHEBI:597326"/>
    </cofactor>
</comment>
<feature type="binding site" evidence="7">
    <location>
        <position position="368"/>
    </location>
    <ligand>
        <name>substrate</name>
    </ligand>
</feature>
<evidence type="ECO:0000313" key="12">
    <source>
        <dbReference type="EMBL" id="KAH0561489.1"/>
    </source>
</evidence>
<dbReference type="PROSITE" id="PS00595">
    <property type="entry name" value="AA_TRANSFER_CLASS_5"/>
    <property type="match status" value="1"/>
</dbReference>
<dbReference type="GO" id="GO:0005777">
    <property type="term" value="C:peroxisome"/>
    <property type="evidence" value="ECO:0007669"/>
    <property type="project" value="TreeGrafter"/>
</dbReference>
<dbReference type="Pfam" id="PF00266">
    <property type="entry name" value="Aminotran_5"/>
    <property type="match status" value="1"/>
</dbReference>
<evidence type="ECO:0000256" key="3">
    <source>
        <dbReference type="ARBA" id="ARBA00022576"/>
    </source>
</evidence>
<reference evidence="12 13" key="1">
    <citation type="journal article" date="2021" name="J. Hered.">
        <title>A chromosome-level genome assembly of the parasitoid wasp, Cotesia glomerata (Hymenoptera: Braconidae).</title>
        <authorList>
            <person name="Pinto B.J."/>
            <person name="Weis J.J."/>
            <person name="Gamble T."/>
            <person name="Ode P.J."/>
            <person name="Paul R."/>
            <person name="Zaspel J.M."/>
        </authorList>
    </citation>
    <scope>NUCLEOTIDE SEQUENCE [LARGE SCALE GENOMIC DNA]</scope>
    <source>
        <strain evidence="12">CgM1</strain>
    </source>
</reference>
<gene>
    <name evidence="12" type="ORF">KQX54_017085</name>
</gene>
<organism evidence="12 13">
    <name type="scientific">Cotesia glomerata</name>
    <name type="common">Lepidopteran parasitic wasp</name>
    <name type="synonym">Apanteles glomeratus</name>
    <dbReference type="NCBI Taxonomy" id="32391"/>
    <lineage>
        <taxon>Eukaryota</taxon>
        <taxon>Metazoa</taxon>
        <taxon>Ecdysozoa</taxon>
        <taxon>Arthropoda</taxon>
        <taxon>Hexapoda</taxon>
        <taxon>Insecta</taxon>
        <taxon>Pterygota</taxon>
        <taxon>Neoptera</taxon>
        <taxon>Endopterygota</taxon>
        <taxon>Hymenoptera</taxon>
        <taxon>Apocrita</taxon>
        <taxon>Ichneumonoidea</taxon>
        <taxon>Braconidae</taxon>
        <taxon>Microgastrinae</taxon>
        <taxon>Cotesia</taxon>
    </lineage>
</organism>
<dbReference type="CDD" id="cd06451">
    <property type="entry name" value="AGAT_like"/>
    <property type="match status" value="1"/>
</dbReference>
<dbReference type="InterPro" id="IPR024169">
    <property type="entry name" value="SP_NH2Trfase/AEP_transaminase"/>
</dbReference>
<dbReference type="GO" id="GO:0008453">
    <property type="term" value="F:alanine-glyoxylate transaminase activity"/>
    <property type="evidence" value="ECO:0007669"/>
    <property type="project" value="UniProtKB-EC"/>
</dbReference>
<evidence type="ECO:0000256" key="9">
    <source>
        <dbReference type="RuleBase" id="RU004075"/>
    </source>
</evidence>
<keyword evidence="13" id="KW-1185">Reference proteome</keyword>
<keyword evidence="5 6" id="KW-0663">Pyridoxal phosphate</keyword>
<dbReference type="InterPro" id="IPR000192">
    <property type="entry name" value="Aminotrans_V_dom"/>
</dbReference>
<dbReference type="EC" id="2.6.1.44" evidence="6"/>